<accession>A0A369KEA3</accession>
<comment type="similarity">
    <text evidence="2">Belongs to the major facilitator superfamily. Monocarboxylate porter (TC 2.A.1.13) family.</text>
</comment>
<dbReference type="InParanoid" id="A0A369KEA3"/>
<name>A0A369KEA3_HYPMA</name>
<dbReference type="InterPro" id="IPR011701">
    <property type="entry name" value="MFS"/>
</dbReference>
<protein>
    <submittedName>
        <fullName evidence="5">Transporter MCH4</fullName>
    </submittedName>
</protein>
<dbReference type="PANTHER" id="PTHR11360:SF177">
    <property type="entry name" value="RIBOFLAVIN TRANSPORTER MCH5"/>
    <property type="match status" value="1"/>
</dbReference>
<sequence>MGDLVPPGTRCAWSATSHPLWFFPSSLLSSSLAKSEEVVYDKEVVNVEVAQVPLDEVPDGGTRAWLVLLGSAGLAMSTFGYAVSWGSFQAYYELTLLKGSSSSAIAWIGSLQFSFMFLPGFAAGRLVDLGYFRLALLTAMAALTAANFLIAECTKYWHFLLCQGVVLGLSAGCIYIPTLTVISHWFKVRRPLAFSLITIGSSIGGIIYPIIFRNLLPSVGFRWTVRVIAFINLATFIVAGLTMHSRVTSSKALPPLFDLRPLLSPAFCVYILSTFFSFLGLYTPLTFLSLSATYIGIDPSFTLYLTAISNGSSTVGRVLSGFLAVRYGPLNVMIVSTTLAAAFTYAWPFVEKKAAFIVITCLYGFFSGAFIGLFPVPVSQPIFGEIHDLGRRTGMLMSVLALGALAGPPISGAILQKHHNFHAVGVYAGTTVVASVAAMIVVRYMVLGKVTGSKF</sequence>
<feature type="transmembrane region" description="Helical" evidence="3">
    <location>
        <begin position="223"/>
        <end position="241"/>
    </location>
</feature>
<dbReference type="Pfam" id="PF07690">
    <property type="entry name" value="MFS_1"/>
    <property type="match status" value="1"/>
</dbReference>
<comment type="caution">
    <text evidence="5">The sequence shown here is derived from an EMBL/GenBank/DDBJ whole genome shotgun (WGS) entry which is preliminary data.</text>
</comment>
<feature type="transmembrane region" description="Helical" evidence="3">
    <location>
        <begin position="262"/>
        <end position="281"/>
    </location>
</feature>
<feature type="domain" description="Major facilitator superfamily (MFS) profile" evidence="4">
    <location>
        <begin position="66"/>
        <end position="446"/>
    </location>
</feature>
<keyword evidence="6" id="KW-1185">Reference proteome</keyword>
<dbReference type="SUPFAM" id="SSF103473">
    <property type="entry name" value="MFS general substrate transporter"/>
    <property type="match status" value="1"/>
</dbReference>
<feature type="transmembrane region" description="Helical" evidence="3">
    <location>
        <begin position="104"/>
        <end position="124"/>
    </location>
</feature>
<feature type="transmembrane region" description="Helical" evidence="3">
    <location>
        <begin position="354"/>
        <end position="374"/>
    </location>
</feature>
<keyword evidence="3" id="KW-0812">Transmembrane</keyword>
<evidence type="ECO:0000256" key="2">
    <source>
        <dbReference type="ARBA" id="ARBA00006727"/>
    </source>
</evidence>
<evidence type="ECO:0000256" key="1">
    <source>
        <dbReference type="ARBA" id="ARBA00004141"/>
    </source>
</evidence>
<proteinExistence type="inferred from homology"/>
<feature type="transmembrane region" description="Helical" evidence="3">
    <location>
        <begin position="330"/>
        <end position="348"/>
    </location>
</feature>
<gene>
    <name evidence="5" type="primary">MCH4</name>
    <name evidence="5" type="ORF">Hypma_015043</name>
</gene>
<organism evidence="5 6">
    <name type="scientific">Hypsizygus marmoreus</name>
    <name type="common">White beech mushroom</name>
    <name type="synonym">Agaricus marmoreus</name>
    <dbReference type="NCBI Taxonomy" id="39966"/>
    <lineage>
        <taxon>Eukaryota</taxon>
        <taxon>Fungi</taxon>
        <taxon>Dikarya</taxon>
        <taxon>Basidiomycota</taxon>
        <taxon>Agaricomycotina</taxon>
        <taxon>Agaricomycetes</taxon>
        <taxon>Agaricomycetidae</taxon>
        <taxon>Agaricales</taxon>
        <taxon>Tricholomatineae</taxon>
        <taxon>Lyophyllaceae</taxon>
        <taxon>Hypsizygus</taxon>
    </lineage>
</organism>
<feature type="transmembrane region" description="Helical" evidence="3">
    <location>
        <begin position="64"/>
        <end position="84"/>
    </location>
</feature>
<feature type="transmembrane region" description="Helical" evidence="3">
    <location>
        <begin position="131"/>
        <end position="150"/>
    </location>
</feature>
<keyword evidence="3" id="KW-1133">Transmembrane helix</keyword>
<feature type="transmembrane region" description="Helical" evidence="3">
    <location>
        <begin position="192"/>
        <end position="211"/>
    </location>
</feature>
<dbReference type="GO" id="GO:0016020">
    <property type="term" value="C:membrane"/>
    <property type="evidence" value="ECO:0007669"/>
    <property type="project" value="UniProtKB-SubCell"/>
</dbReference>
<evidence type="ECO:0000256" key="3">
    <source>
        <dbReference type="SAM" id="Phobius"/>
    </source>
</evidence>
<dbReference type="Proteomes" id="UP000076154">
    <property type="component" value="Unassembled WGS sequence"/>
</dbReference>
<dbReference type="InterPro" id="IPR036259">
    <property type="entry name" value="MFS_trans_sf"/>
</dbReference>
<dbReference type="OrthoDB" id="6509908at2759"/>
<evidence type="ECO:0000313" key="5">
    <source>
        <dbReference type="EMBL" id="RDB29256.1"/>
    </source>
</evidence>
<comment type="subcellular location">
    <subcellularLocation>
        <location evidence="1">Membrane</location>
        <topology evidence="1">Multi-pass membrane protein</topology>
    </subcellularLocation>
</comment>
<feature type="transmembrane region" description="Helical" evidence="3">
    <location>
        <begin position="395"/>
        <end position="415"/>
    </location>
</feature>
<dbReference type="PROSITE" id="PS50850">
    <property type="entry name" value="MFS"/>
    <property type="match status" value="1"/>
</dbReference>
<feature type="transmembrane region" description="Helical" evidence="3">
    <location>
        <begin position="421"/>
        <end position="446"/>
    </location>
</feature>
<dbReference type="AlphaFoldDB" id="A0A369KEA3"/>
<dbReference type="PANTHER" id="PTHR11360">
    <property type="entry name" value="MONOCARBOXYLATE TRANSPORTER"/>
    <property type="match status" value="1"/>
</dbReference>
<dbReference type="GO" id="GO:0022857">
    <property type="term" value="F:transmembrane transporter activity"/>
    <property type="evidence" value="ECO:0007669"/>
    <property type="project" value="InterPro"/>
</dbReference>
<feature type="transmembrane region" description="Helical" evidence="3">
    <location>
        <begin position="156"/>
        <end position="180"/>
    </location>
</feature>
<dbReference type="InterPro" id="IPR020846">
    <property type="entry name" value="MFS_dom"/>
</dbReference>
<keyword evidence="3" id="KW-0472">Membrane</keyword>
<dbReference type="InterPro" id="IPR050327">
    <property type="entry name" value="Proton-linked_MCT"/>
</dbReference>
<dbReference type="EMBL" id="LUEZ02000010">
    <property type="protein sequence ID" value="RDB29256.1"/>
    <property type="molecule type" value="Genomic_DNA"/>
</dbReference>
<reference evidence="5" key="1">
    <citation type="submission" date="2018-04" db="EMBL/GenBank/DDBJ databases">
        <title>Whole genome sequencing of Hypsizygus marmoreus.</title>
        <authorList>
            <person name="Choi I.-G."/>
            <person name="Min B."/>
            <person name="Kim J.-G."/>
            <person name="Kim S."/>
            <person name="Oh Y.-L."/>
            <person name="Kong W.-S."/>
            <person name="Park H."/>
            <person name="Jeong J."/>
            <person name="Song E.-S."/>
        </authorList>
    </citation>
    <scope>NUCLEOTIDE SEQUENCE [LARGE SCALE GENOMIC DNA]</scope>
    <source>
        <strain evidence="5">51987-8</strain>
    </source>
</reference>
<dbReference type="Gene3D" id="1.20.1250.20">
    <property type="entry name" value="MFS general substrate transporter like domains"/>
    <property type="match status" value="2"/>
</dbReference>
<evidence type="ECO:0000313" key="6">
    <source>
        <dbReference type="Proteomes" id="UP000076154"/>
    </source>
</evidence>
<evidence type="ECO:0000259" key="4">
    <source>
        <dbReference type="PROSITE" id="PS50850"/>
    </source>
</evidence>